<keyword evidence="3" id="KW-1185">Reference proteome</keyword>
<gene>
    <name evidence="2" type="ORF">FHU36_004617</name>
</gene>
<reference evidence="2 3" key="1">
    <citation type="submission" date="2020-08" db="EMBL/GenBank/DDBJ databases">
        <title>Sequencing the genomes of 1000 actinobacteria strains.</title>
        <authorList>
            <person name="Klenk H.-P."/>
        </authorList>
    </citation>
    <scope>NUCLEOTIDE SEQUENCE [LARGE SCALE GENOMIC DNA]</scope>
    <source>
        <strain evidence="2 3">DSM 45913</strain>
    </source>
</reference>
<evidence type="ECO:0000313" key="2">
    <source>
        <dbReference type="EMBL" id="MBB6348072.1"/>
    </source>
</evidence>
<dbReference type="EMBL" id="JACHJB010000002">
    <property type="protein sequence ID" value="MBB6348072.1"/>
    <property type="molecule type" value="Genomic_DNA"/>
</dbReference>
<feature type="region of interest" description="Disordered" evidence="1">
    <location>
        <begin position="33"/>
        <end position="62"/>
    </location>
</feature>
<accession>A0A7X0C3Z3</accession>
<organism evidence="2 3">
    <name type="scientific">Nonomuraea muscovyensis</name>
    <dbReference type="NCBI Taxonomy" id="1124761"/>
    <lineage>
        <taxon>Bacteria</taxon>
        <taxon>Bacillati</taxon>
        <taxon>Actinomycetota</taxon>
        <taxon>Actinomycetes</taxon>
        <taxon>Streptosporangiales</taxon>
        <taxon>Streptosporangiaceae</taxon>
        <taxon>Nonomuraea</taxon>
    </lineage>
</organism>
<evidence type="ECO:0000313" key="3">
    <source>
        <dbReference type="Proteomes" id="UP000583800"/>
    </source>
</evidence>
<feature type="compositionally biased region" description="Basic and acidic residues" evidence="1">
    <location>
        <begin position="33"/>
        <end position="43"/>
    </location>
</feature>
<name>A0A7X0C3Z3_9ACTN</name>
<sequence length="62" mass="6730">MSHSLSWLAPPPIRIVETTTGSAWPACRRELDRGGQERGEFGDVHPSMVPGGRRPQGGRHPG</sequence>
<protein>
    <submittedName>
        <fullName evidence="2">Uncharacterized protein</fullName>
    </submittedName>
</protein>
<dbReference type="Proteomes" id="UP000583800">
    <property type="component" value="Unassembled WGS sequence"/>
</dbReference>
<comment type="caution">
    <text evidence="2">The sequence shown here is derived from an EMBL/GenBank/DDBJ whole genome shotgun (WGS) entry which is preliminary data.</text>
</comment>
<proteinExistence type="predicted"/>
<dbReference type="AlphaFoldDB" id="A0A7X0C3Z3"/>
<evidence type="ECO:0000256" key="1">
    <source>
        <dbReference type="SAM" id="MobiDB-lite"/>
    </source>
</evidence>